<keyword evidence="2" id="KW-0732">Signal</keyword>
<feature type="signal peptide" evidence="2">
    <location>
        <begin position="1"/>
        <end position="24"/>
    </location>
</feature>
<dbReference type="KEGG" id="bspl:114843425"/>
<evidence type="ECO:0000256" key="2">
    <source>
        <dbReference type="SAM" id="SignalP"/>
    </source>
</evidence>
<accession>A0A6P7KTC5</accession>
<name>A0A6P7KTC5_BETSP</name>
<proteinExistence type="predicted"/>
<reference evidence="4" key="1">
    <citation type="submission" date="2025-08" db="UniProtKB">
        <authorList>
            <consortium name="RefSeq"/>
        </authorList>
    </citation>
    <scope>IDENTIFICATION</scope>
</reference>
<dbReference type="GeneID" id="114843425"/>
<keyword evidence="3" id="KW-1185">Reference proteome</keyword>
<dbReference type="AlphaFoldDB" id="A0A6P7KTC5"/>
<feature type="compositionally biased region" description="Polar residues" evidence="1">
    <location>
        <begin position="141"/>
        <end position="162"/>
    </location>
</feature>
<organism evidence="3 4">
    <name type="scientific">Betta splendens</name>
    <name type="common">Siamese fighting fish</name>
    <dbReference type="NCBI Taxonomy" id="158456"/>
    <lineage>
        <taxon>Eukaryota</taxon>
        <taxon>Metazoa</taxon>
        <taxon>Chordata</taxon>
        <taxon>Craniata</taxon>
        <taxon>Vertebrata</taxon>
        <taxon>Euteleostomi</taxon>
        <taxon>Actinopterygii</taxon>
        <taxon>Neopterygii</taxon>
        <taxon>Teleostei</taxon>
        <taxon>Neoteleostei</taxon>
        <taxon>Acanthomorphata</taxon>
        <taxon>Anabantaria</taxon>
        <taxon>Anabantiformes</taxon>
        <taxon>Anabantoidei</taxon>
        <taxon>Osphronemidae</taxon>
        <taxon>Betta</taxon>
    </lineage>
</organism>
<dbReference type="RefSeq" id="XP_028985792.1">
    <property type="nucleotide sequence ID" value="XM_029129959.3"/>
</dbReference>
<feature type="chain" id="PRO_5027655357" evidence="2">
    <location>
        <begin position="25"/>
        <end position="223"/>
    </location>
</feature>
<feature type="region of interest" description="Disordered" evidence="1">
    <location>
        <begin position="102"/>
        <end position="223"/>
    </location>
</feature>
<protein>
    <submittedName>
        <fullName evidence="4">Uncharacterized protein LOC114843425 isoform X1</fullName>
    </submittedName>
</protein>
<dbReference type="InParanoid" id="A0A6P7KTC5"/>
<sequence>MQMFTCFLTILLLASVVVTASVRARRENVLSFITDAMEKARTTERIPANITGNRNPPSKPVADDDSEDLSDAKSAEDFDTNGFKDAVKDLDSHEIMIPAVVEKDKAPPGRTTAAGQVVDTSSAVVPDSDEEMVLGAHLPGRQSSRSPGGQKTGSPSAESSRSLVHGGSRELLDGDSLEHNTGRLVPQGNKNTDYDETREYNSMESPRVRPEHRTSTSFVPAMS</sequence>
<feature type="region of interest" description="Disordered" evidence="1">
    <location>
        <begin position="44"/>
        <end position="80"/>
    </location>
</feature>
<evidence type="ECO:0000313" key="4">
    <source>
        <dbReference type="RefSeq" id="XP_028985792.1"/>
    </source>
</evidence>
<feature type="compositionally biased region" description="Basic and acidic residues" evidence="1">
    <location>
        <begin position="192"/>
        <end position="214"/>
    </location>
</feature>
<dbReference type="Proteomes" id="UP000515150">
    <property type="component" value="Chromosome 16"/>
</dbReference>
<dbReference type="OrthoDB" id="8440936at2759"/>
<evidence type="ECO:0000256" key="1">
    <source>
        <dbReference type="SAM" id="MobiDB-lite"/>
    </source>
</evidence>
<evidence type="ECO:0000313" key="3">
    <source>
        <dbReference type="Proteomes" id="UP000515150"/>
    </source>
</evidence>
<feature type="compositionally biased region" description="Basic and acidic residues" evidence="1">
    <location>
        <begin position="167"/>
        <end position="181"/>
    </location>
</feature>
<gene>
    <name evidence="4" type="primary">LOC114843425</name>
</gene>